<gene>
    <name evidence="2" type="ORF">GCM10007368_12600</name>
</gene>
<dbReference type="EMBL" id="BMDG01000004">
    <property type="protein sequence ID" value="GGI06726.1"/>
    <property type="molecule type" value="Genomic_DNA"/>
</dbReference>
<feature type="region of interest" description="Disordered" evidence="1">
    <location>
        <begin position="1"/>
        <end position="27"/>
    </location>
</feature>
<reference evidence="3" key="1">
    <citation type="journal article" date="2019" name="Int. J. Syst. Evol. Microbiol.">
        <title>The Global Catalogue of Microorganisms (GCM) 10K type strain sequencing project: providing services to taxonomists for standard genome sequencing and annotation.</title>
        <authorList>
            <consortium name="The Broad Institute Genomics Platform"/>
            <consortium name="The Broad Institute Genome Sequencing Center for Infectious Disease"/>
            <person name="Wu L."/>
            <person name="Ma J."/>
        </authorList>
    </citation>
    <scope>NUCLEOTIDE SEQUENCE [LARGE SCALE GENOMIC DNA]</scope>
    <source>
        <strain evidence="3">CCM 8653</strain>
    </source>
</reference>
<evidence type="ECO:0000313" key="3">
    <source>
        <dbReference type="Proteomes" id="UP000632535"/>
    </source>
</evidence>
<keyword evidence="3" id="KW-1185">Reference proteome</keyword>
<protein>
    <submittedName>
        <fullName evidence="2">Uncharacterized protein</fullName>
    </submittedName>
</protein>
<comment type="caution">
    <text evidence="2">The sequence shown here is derived from an EMBL/GenBank/DDBJ whole genome shotgun (WGS) entry which is preliminary data.</text>
</comment>
<organism evidence="2 3">
    <name type="scientific">Isoptericola cucumis</name>
    <dbReference type="NCBI Taxonomy" id="1776856"/>
    <lineage>
        <taxon>Bacteria</taxon>
        <taxon>Bacillati</taxon>
        <taxon>Actinomycetota</taxon>
        <taxon>Actinomycetes</taxon>
        <taxon>Micrococcales</taxon>
        <taxon>Promicromonosporaceae</taxon>
        <taxon>Isoptericola</taxon>
    </lineage>
</organism>
<evidence type="ECO:0000313" key="2">
    <source>
        <dbReference type="EMBL" id="GGI06726.1"/>
    </source>
</evidence>
<proteinExistence type="predicted"/>
<dbReference type="Proteomes" id="UP000632535">
    <property type="component" value="Unassembled WGS sequence"/>
</dbReference>
<sequence>MRVPDDRDSVTGAGSGPEYPDTEHGHEWHRTGRLMAHHLHAVATAFAERPVPPFSAG</sequence>
<accession>A0ABQ2B717</accession>
<evidence type="ECO:0000256" key="1">
    <source>
        <dbReference type="SAM" id="MobiDB-lite"/>
    </source>
</evidence>
<name>A0ABQ2B717_9MICO</name>